<dbReference type="GeneID" id="70126341"/>
<dbReference type="GO" id="GO:0005886">
    <property type="term" value="C:plasma membrane"/>
    <property type="evidence" value="ECO:0007669"/>
    <property type="project" value="TreeGrafter"/>
</dbReference>
<feature type="transmembrane region" description="Helical" evidence="8">
    <location>
        <begin position="473"/>
        <end position="500"/>
    </location>
</feature>
<dbReference type="PANTHER" id="PTHR23501:SF3">
    <property type="entry name" value="MAJOR FACILITATOR SUPERFAMILY (MFS) PROFILE DOMAIN-CONTAINING PROTEIN"/>
    <property type="match status" value="1"/>
</dbReference>
<evidence type="ECO:0000256" key="4">
    <source>
        <dbReference type="ARBA" id="ARBA00022692"/>
    </source>
</evidence>
<evidence type="ECO:0000256" key="1">
    <source>
        <dbReference type="ARBA" id="ARBA00004141"/>
    </source>
</evidence>
<dbReference type="RefSeq" id="XP_045961745.1">
    <property type="nucleotide sequence ID" value="XM_046097449.1"/>
</dbReference>
<feature type="transmembrane region" description="Helical" evidence="8">
    <location>
        <begin position="439"/>
        <end position="461"/>
    </location>
</feature>
<feature type="transmembrane region" description="Helical" evidence="8">
    <location>
        <begin position="103"/>
        <end position="122"/>
    </location>
</feature>
<feature type="compositionally biased region" description="Basic and acidic residues" evidence="7">
    <location>
        <begin position="17"/>
        <end position="33"/>
    </location>
</feature>
<evidence type="ECO:0000256" key="7">
    <source>
        <dbReference type="SAM" id="MobiDB-lite"/>
    </source>
</evidence>
<evidence type="ECO:0000256" key="6">
    <source>
        <dbReference type="ARBA" id="ARBA00023136"/>
    </source>
</evidence>
<feature type="transmembrane region" description="Helical" evidence="8">
    <location>
        <begin position="192"/>
        <end position="210"/>
    </location>
</feature>
<dbReference type="SUPFAM" id="SSF103473">
    <property type="entry name" value="MFS general substrate transporter"/>
    <property type="match status" value="2"/>
</dbReference>
<feature type="transmembrane region" description="Helical" evidence="8">
    <location>
        <begin position="307"/>
        <end position="327"/>
    </location>
</feature>
<feature type="transmembrane region" description="Helical" evidence="8">
    <location>
        <begin position="163"/>
        <end position="180"/>
    </location>
</feature>
<feature type="region of interest" description="Disordered" evidence="7">
    <location>
        <begin position="1"/>
        <end position="47"/>
    </location>
</feature>
<dbReference type="AlphaFoldDB" id="A0A9P8USR3"/>
<dbReference type="FunFam" id="1.20.1250.20:FF:000284">
    <property type="entry name" value="Siderophore iron transporter mirB"/>
    <property type="match status" value="1"/>
</dbReference>
<sequence>MRFLNRTSPPVVPEVEEPTHPVEPEKAVNKTENPDDGSERDDISSDAQEGVKDIEAMAKVWSKSNLIAAYVLIWIIYFVNSMQEGTANLLAIYVTSSFSQAPLTATTGVVSSLVGGLFRLPLAKIIDLWGRPQGYFLMVCFMTLGLIMMAACQNVETFAAAQVFYWVGYNGFVYIIGVFVSDTTSLKNRGLMFAFVSSPYIITVWINGRIATAFLNGPGFRWAYGAFSIIVPFTMLTLWGLMVYNYRKAKRLGVLVPRKASGRTKWQSFKHYVIEFDIVGVLILAAGLALFLLAFNIYSYQTDGWRSPMIICFIVFGVLLMVLFAIYEKYFARVNFIPFSLLKDRTCLGAFIVAGSVFISFYLWDSFFYPFILVVNNLDPINANYVLNIYTIGACAWSFVIGWAIRYTGRFKWIATYFAIPFTILGAGLMIAFREPNQGIGLIVMCQIFIAVAGGGIVITEQVAALAATSHQYVAVVLAVESMFSSIGGAIGQTVATAIWTGVFPGKLAEYLPESEKANASTIYGNVAAQLAYPVGSDTRIAIQRAYGETQKLMLIAATAVLIIPWIAAFCWRNINVKNFKQTKGNVI</sequence>
<comment type="caution">
    <text evidence="9">The sequence shown here is derived from an EMBL/GenBank/DDBJ whole genome shotgun (WGS) entry which is preliminary data.</text>
</comment>
<protein>
    <submittedName>
        <fullName evidence="9">Major facilitator superfamily domain-containing protein</fullName>
    </submittedName>
</protein>
<keyword evidence="5 8" id="KW-1133">Transmembrane helix</keyword>
<comment type="subcellular location">
    <subcellularLocation>
        <location evidence="1">Membrane</location>
        <topology evidence="1">Multi-pass membrane protein</topology>
    </subcellularLocation>
</comment>
<evidence type="ECO:0000256" key="5">
    <source>
        <dbReference type="ARBA" id="ARBA00022989"/>
    </source>
</evidence>
<feature type="transmembrane region" description="Helical" evidence="8">
    <location>
        <begin position="272"/>
        <end position="295"/>
    </location>
</feature>
<evidence type="ECO:0000256" key="3">
    <source>
        <dbReference type="ARBA" id="ARBA00022448"/>
    </source>
</evidence>
<keyword evidence="3" id="KW-0813">Transport</keyword>
<keyword evidence="10" id="KW-1185">Reference proteome</keyword>
<feature type="transmembrane region" description="Helical" evidence="8">
    <location>
        <begin position="553"/>
        <end position="572"/>
    </location>
</feature>
<reference evidence="9" key="1">
    <citation type="journal article" date="2021" name="Nat. Commun.">
        <title>Genetic determinants of endophytism in the Arabidopsis root mycobiome.</title>
        <authorList>
            <person name="Mesny F."/>
            <person name="Miyauchi S."/>
            <person name="Thiergart T."/>
            <person name="Pickel B."/>
            <person name="Atanasova L."/>
            <person name="Karlsson M."/>
            <person name="Huettel B."/>
            <person name="Barry K.W."/>
            <person name="Haridas S."/>
            <person name="Chen C."/>
            <person name="Bauer D."/>
            <person name="Andreopoulos W."/>
            <person name="Pangilinan J."/>
            <person name="LaButti K."/>
            <person name="Riley R."/>
            <person name="Lipzen A."/>
            <person name="Clum A."/>
            <person name="Drula E."/>
            <person name="Henrissat B."/>
            <person name="Kohler A."/>
            <person name="Grigoriev I.V."/>
            <person name="Martin F.M."/>
            <person name="Hacquard S."/>
        </authorList>
    </citation>
    <scope>NUCLEOTIDE SEQUENCE</scope>
    <source>
        <strain evidence="9">MPI-SDFR-AT-0073</strain>
    </source>
</reference>
<feature type="transmembrane region" description="Helical" evidence="8">
    <location>
        <begin position="384"/>
        <end position="405"/>
    </location>
</feature>
<dbReference type="GO" id="GO:0022857">
    <property type="term" value="F:transmembrane transporter activity"/>
    <property type="evidence" value="ECO:0007669"/>
    <property type="project" value="InterPro"/>
</dbReference>
<dbReference type="InterPro" id="IPR011701">
    <property type="entry name" value="MFS"/>
</dbReference>
<dbReference type="Pfam" id="PF07690">
    <property type="entry name" value="MFS_1"/>
    <property type="match status" value="1"/>
</dbReference>
<accession>A0A9P8USR3</accession>
<evidence type="ECO:0000256" key="2">
    <source>
        <dbReference type="ARBA" id="ARBA00008335"/>
    </source>
</evidence>
<name>A0A9P8USR3_9PEZI</name>
<proteinExistence type="inferred from homology"/>
<dbReference type="EMBL" id="JAGPXC010000002">
    <property type="protein sequence ID" value="KAH6657511.1"/>
    <property type="molecule type" value="Genomic_DNA"/>
</dbReference>
<comment type="similarity">
    <text evidence="2">Belongs to the major facilitator superfamily.</text>
</comment>
<keyword evidence="4 8" id="KW-0812">Transmembrane</keyword>
<keyword evidence="6 8" id="KW-0472">Membrane</keyword>
<evidence type="ECO:0000256" key="8">
    <source>
        <dbReference type="SAM" id="Phobius"/>
    </source>
</evidence>
<dbReference type="Gene3D" id="1.20.1250.20">
    <property type="entry name" value="MFS general substrate transporter like domains"/>
    <property type="match status" value="2"/>
</dbReference>
<feature type="transmembrane region" description="Helical" evidence="8">
    <location>
        <begin position="66"/>
        <end position="83"/>
    </location>
</feature>
<evidence type="ECO:0000313" key="9">
    <source>
        <dbReference type="EMBL" id="KAH6657511.1"/>
    </source>
</evidence>
<dbReference type="Proteomes" id="UP000758603">
    <property type="component" value="Unassembled WGS sequence"/>
</dbReference>
<feature type="transmembrane region" description="Helical" evidence="8">
    <location>
        <begin position="347"/>
        <end position="364"/>
    </location>
</feature>
<evidence type="ECO:0000313" key="10">
    <source>
        <dbReference type="Proteomes" id="UP000758603"/>
    </source>
</evidence>
<dbReference type="PANTHER" id="PTHR23501">
    <property type="entry name" value="MAJOR FACILITATOR SUPERFAMILY"/>
    <property type="match status" value="1"/>
</dbReference>
<dbReference type="OrthoDB" id="4078873at2759"/>
<gene>
    <name evidence="9" type="ORF">BKA67DRAFT_512126</name>
</gene>
<feature type="transmembrane region" description="Helical" evidence="8">
    <location>
        <begin position="134"/>
        <end position="151"/>
    </location>
</feature>
<dbReference type="InterPro" id="IPR036259">
    <property type="entry name" value="MFS_trans_sf"/>
</dbReference>
<organism evidence="9 10">
    <name type="scientific">Truncatella angustata</name>
    <dbReference type="NCBI Taxonomy" id="152316"/>
    <lineage>
        <taxon>Eukaryota</taxon>
        <taxon>Fungi</taxon>
        <taxon>Dikarya</taxon>
        <taxon>Ascomycota</taxon>
        <taxon>Pezizomycotina</taxon>
        <taxon>Sordariomycetes</taxon>
        <taxon>Xylariomycetidae</taxon>
        <taxon>Amphisphaeriales</taxon>
        <taxon>Sporocadaceae</taxon>
        <taxon>Truncatella</taxon>
    </lineage>
</organism>
<feature type="transmembrane region" description="Helical" evidence="8">
    <location>
        <begin position="222"/>
        <end position="244"/>
    </location>
</feature>
<feature type="transmembrane region" description="Helical" evidence="8">
    <location>
        <begin position="414"/>
        <end position="433"/>
    </location>
</feature>